<evidence type="ECO:0000313" key="3">
    <source>
        <dbReference type="Proteomes" id="UP000199138"/>
    </source>
</evidence>
<evidence type="ECO:0000259" key="1">
    <source>
        <dbReference type="Pfam" id="PF08818"/>
    </source>
</evidence>
<dbReference type="Pfam" id="PF08818">
    <property type="entry name" value="DUF1801"/>
    <property type="match status" value="1"/>
</dbReference>
<reference evidence="2 3" key="1">
    <citation type="submission" date="2016-10" db="EMBL/GenBank/DDBJ databases">
        <authorList>
            <person name="de Groot N.N."/>
        </authorList>
    </citation>
    <scope>NUCLEOTIDE SEQUENCE [LARGE SCALE GENOMIC DNA]</scope>
    <source>
        <strain evidence="2 3">CGMCC 1.12333</strain>
    </source>
</reference>
<accession>A0A1I7GVK7</accession>
<protein>
    <submittedName>
        <fullName evidence="2">Uncharacterized conserved protein YdeI, YjbR/CyaY-like superfamily, DUF1801 family</fullName>
    </submittedName>
</protein>
<gene>
    <name evidence="2" type="ORF">SAMN05216480_10620</name>
</gene>
<feature type="domain" description="YdhG-like" evidence="1">
    <location>
        <begin position="29"/>
        <end position="126"/>
    </location>
</feature>
<organism evidence="2 3">
    <name type="scientific">Pustulibacterium marinum</name>
    <dbReference type="NCBI Taxonomy" id="1224947"/>
    <lineage>
        <taxon>Bacteria</taxon>
        <taxon>Pseudomonadati</taxon>
        <taxon>Bacteroidota</taxon>
        <taxon>Flavobacteriia</taxon>
        <taxon>Flavobacteriales</taxon>
        <taxon>Flavobacteriaceae</taxon>
        <taxon>Pustulibacterium</taxon>
    </lineage>
</organism>
<keyword evidence="3" id="KW-1185">Reference proteome</keyword>
<dbReference type="Gene3D" id="3.90.1150.200">
    <property type="match status" value="1"/>
</dbReference>
<dbReference type="InterPro" id="IPR014922">
    <property type="entry name" value="YdhG-like"/>
</dbReference>
<dbReference type="RefSeq" id="WP_093024917.1">
    <property type="nucleotide sequence ID" value="NZ_FPBK01000006.1"/>
</dbReference>
<dbReference type="AlphaFoldDB" id="A0A1I7GVK7"/>
<sequence length="206" mass="23572">MQKNVDAYFTEGCGRCKLGNTPDCKVVKWQQILLKLRKLLEDTELKETCKWGSPVYTLNKKNVLQIVAFKEFAGLSFFKGTLIKDEHKLLSSPGSNSHHVRFAKFTTIETLLEKENLLMAYVKEAIAIEKKGLKVEKPTITETIPEELLAKFQQQPVLEKAFYNLTPGRQRGYLIYFTGAKQSATRENRIEKYTAHILSGKGFHDK</sequence>
<proteinExistence type="predicted"/>
<dbReference type="OrthoDB" id="214150at2"/>
<evidence type="ECO:0000313" key="2">
    <source>
        <dbReference type="EMBL" id="SFU52473.1"/>
    </source>
</evidence>
<dbReference type="Pfam" id="PF13376">
    <property type="entry name" value="OmdA"/>
    <property type="match status" value="1"/>
</dbReference>
<dbReference type="EMBL" id="FPBK01000006">
    <property type="protein sequence ID" value="SFU52473.1"/>
    <property type="molecule type" value="Genomic_DNA"/>
</dbReference>
<dbReference type="STRING" id="1224947.SAMN05216480_10620"/>
<dbReference type="InterPro" id="IPR016786">
    <property type="entry name" value="YdeI_bac"/>
</dbReference>
<name>A0A1I7GVK7_9FLAO</name>
<dbReference type="Proteomes" id="UP000199138">
    <property type="component" value="Unassembled WGS sequence"/>
</dbReference>
<dbReference type="SUPFAM" id="SSF159888">
    <property type="entry name" value="YdhG-like"/>
    <property type="match status" value="1"/>
</dbReference>
<dbReference type="PIRSF" id="PIRSF021308">
    <property type="entry name" value="UCP021308"/>
    <property type="match status" value="1"/>
</dbReference>